<dbReference type="InterPro" id="IPR026044">
    <property type="entry name" value="MltA"/>
</dbReference>
<dbReference type="GO" id="GO:0071555">
    <property type="term" value="P:cell wall organization"/>
    <property type="evidence" value="ECO:0007669"/>
    <property type="project" value="UniProtKB-KW"/>
</dbReference>
<evidence type="ECO:0000256" key="1">
    <source>
        <dbReference type="ARBA" id="ARBA00001420"/>
    </source>
</evidence>
<comment type="catalytic activity">
    <reaction evidence="1">
        <text>Exolytic cleavage of the (1-&gt;4)-beta-glycosidic linkage between N-acetylmuramic acid (MurNAc) and N-acetylglucosamine (GlcNAc) residues in peptidoglycan, from either the reducing or the non-reducing ends of the peptidoglycan chains, with concomitant formation of a 1,6-anhydrobond in the MurNAc residue.</text>
        <dbReference type="EC" id="4.2.2.n1"/>
    </reaction>
</comment>
<dbReference type="PANTHER" id="PTHR30124">
    <property type="entry name" value="MEMBRANE-BOUND LYTIC MUREIN TRANSGLYCOSYLASE A"/>
    <property type="match status" value="1"/>
</dbReference>
<dbReference type="CDD" id="cd14485">
    <property type="entry name" value="mltA_like_LT_A"/>
    <property type="match status" value="1"/>
</dbReference>
<dbReference type="InterPro" id="IPR036908">
    <property type="entry name" value="RlpA-like_sf"/>
</dbReference>
<dbReference type="EC" id="4.2.2.n1" evidence="2"/>
<gene>
    <name evidence="8" type="ORF">ENY07_04800</name>
</gene>
<comment type="caution">
    <text evidence="8">The sequence shown here is derived from an EMBL/GenBank/DDBJ whole genome shotgun (WGS) entry which is preliminary data.</text>
</comment>
<evidence type="ECO:0000256" key="3">
    <source>
        <dbReference type="ARBA" id="ARBA00023239"/>
    </source>
</evidence>
<keyword evidence="3" id="KW-0456">Lyase</keyword>
<dbReference type="GO" id="GO:0009253">
    <property type="term" value="P:peptidoglycan catabolic process"/>
    <property type="evidence" value="ECO:0007669"/>
    <property type="project" value="TreeGrafter"/>
</dbReference>
<dbReference type="Gene3D" id="2.40.240.50">
    <property type="entry name" value="Barwin-like endoglucanases"/>
    <property type="match status" value="1"/>
</dbReference>
<dbReference type="CDD" id="cd14668">
    <property type="entry name" value="mlta_B"/>
    <property type="match status" value="1"/>
</dbReference>
<evidence type="ECO:0000256" key="2">
    <source>
        <dbReference type="ARBA" id="ARBA00012587"/>
    </source>
</evidence>
<dbReference type="PROSITE" id="PS51257">
    <property type="entry name" value="PROKAR_LIPOPROTEIN"/>
    <property type="match status" value="1"/>
</dbReference>
<dbReference type="InterPro" id="IPR005300">
    <property type="entry name" value="MltA_B"/>
</dbReference>
<dbReference type="InterPro" id="IPR010611">
    <property type="entry name" value="3D_dom"/>
</dbReference>
<evidence type="ECO:0000313" key="8">
    <source>
        <dbReference type="EMBL" id="HGC42530.1"/>
    </source>
</evidence>
<dbReference type="SUPFAM" id="SSF50685">
    <property type="entry name" value="Barwin-like endoglucanases"/>
    <property type="match status" value="1"/>
</dbReference>
<reference evidence="8" key="1">
    <citation type="journal article" date="2020" name="mSystems">
        <title>Genome- and Community-Level Interaction Insights into Carbon Utilization and Element Cycling Functions of Hydrothermarchaeota in Hydrothermal Sediment.</title>
        <authorList>
            <person name="Zhou Z."/>
            <person name="Liu Y."/>
            <person name="Xu W."/>
            <person name="Pan J."/>
            <person name="Luo Z.H."/>
            <person name="Li M."/>
        </authorList>
    </citation>
    <scope>NUCLEOTIDE SEQUENCE</scope>
    <source>
        <strain evidence="8">SpSt-997</strain>
    </source>
</reference>
<dbReference type="PIRSF" id="PIRSF019422">
    <property type="entry name" value="MltA"/>
    <property type="match status" value="1"/>
</dbReference>
<name>A0A8J4H8Z8_9PROT</name>
<evidence type="ECO:0000256" key="5">
    <source>
        <dbReference type="ARBA" id="ARBA00030918"/>
    </source>
</evidence>
<feature type="signal peptide" evidence="6">
    <location>
        <begin position="1"/>
        <end position="25"/>
    </location>
</feature>
<dbReference type="Gene3D" id="2.40.40.10">
    <property type="entry name" value="RlpA-like domain"/>
    <property type="match status" value="1"/>
</dbReference>
<dbReference type="Pfam" id="PF03562">
    <property type="entry name" value="MltA"/>
    <property type="match status" value="1"/>
</dbReference>
<feature type="chain" id="PRO_5035169771" description="peptidoglycan lytic exotransglycosylase" evidence="6">
    <location>
        <begin position="26"/>
        <end position="396"/>
    </location>
</feature>
<feature type="domain" description="Lytic transglycosylase MltA" evidence="7">
    <location>
        <begin position="140"/>
        <end position="297"/>
    </location>
</feature>
<evidence type="ECO:0000256" key="6">
    <source>
        <dbReference type="SAM" id="SignalP"/>
    </source>
</evidence>
<keyword evidence="6" id="KW-0732">Signal</keyword>
<proteinExistence type="predicted"/>
<sequence length="396" mass="41460">MAASAWRLAVGLAGALLLAACVAPAPSGPVAPGSMQLTPVDFAQLPGWAEDDAAAALASFQRSCARLAVMPADQRLGGAGLAAERGGQAQSWRALCAEARTVATGDPRAARRFFEAGLQPFAVSAAGQSNALLTGYYEPELPGARSPGGEFQTPLLGRPLDLVTFDLGDFFSDLKGRHGAGRVVNGRLVPYYTRAEIDAGALEAQRLAILWLASPIDAFFLQIQGAGRIDLADGHVVRVAYAGQNGLPYVPIGRVLVQRGALSADQVSEQSIRAWLLAHPAEARAVMEENPDYVFFRELRDYPANLGPPGALGAALTPGRSLAIDRAFIPLGAPVFVATTDPLSGAPLQRLMVAQDLGGAITGPLRADIFFGWGEEAGARAGRMNAAGTEYLLLPR</sequence>
<dbReference type="PANTHER" id="PTHR30124:SF0">
    <property type="entry name" value="MEMBRANE-BOUND LYTIC MUREIN TRANSGLYCOSYLASE A"/>
    <property type="match status" value="1"/>
</dbReference>
<dbReference type="SMART" id="SM00925">
    <property type="entry name" value="MltA"/>
    <property type="match status" value="1"/>
</dbReference>
<dbReference type="Pfam" id="PF06725">
    <property type="entry name" value="3D"/>
    <property type="match status" value="1"/>
</dbReference>
<dbReference type="AlphaFoldDB" id="A0A8J4H8Z8"/>
<accession>A0A8J4H8Z8</accession>
<evidence type="ECO:0000259" key="7">
    <source>
        <dbReference type="SMART" id="SM00925"/>
    </source>
</evidence>
<evidence type="ECO:0000256" key="4">
    <source>
        <dbReference type="ARBA" id="ARBA00023316"/>
    </source>
</evidence>
<dbReference type="GO" id="GO:0008933">
    <property type="term" value="F:peptidoglycan lytic transglycosylase activity"/>
    <property type="evidence" value="ECO:0007669"/>
    <property type="project" value="TreeGrafter"/>
</dbReference>
<protein>
    <recommendedName>
        <fullName evidence="2">peptidoglycan lytic exotransglycosylase</fullName>
        <ecNumber evidence="2">4.2.2.n1</ecNumber>
    </recommendedName>
    <alternativeName>
        <fullName evidence="5">Murein hydrolase A</fullName>
    </alternativeName>
</protein>
<dbReference type="GO" id="GO:0019867">
    <property type="term" value="C:outer membrane"/>
    <property type="evidence" value="ECO:0007669"/>
    <property type="project" value="InterPro"/>
</dbReference>
<dbReference type="EMBL" id="DTQM01000091">
    <property type="protein sequence ID" value="HGC42530.1"/>
    <property type="molecule type" value="Genomic_DNA"/>
</dbReference>
<dbReference type="GO" id="GO:0004553">
    <property type="term" value="F:hydrolase activity, hydrolyzing O-glycosyl compounds"/>
    <property type="evidence" value="ECO:0007669"/>
    <property type="project" value="InterPro"/>
</dbReference>
<dbReference type="GO" id="GO:0009254">
    <property type="term" value="P:peptidoglycan turnover"/>
    <property type="evidence" value="ECO:0007669"/>
    <property type="project" value="InterPro"/>
</dbReference>
<keyword evidence="4" id="KW-0961">Cell wall biogenesis/degradation</keyword>
<organism evidence="8">
    <name type="scientific">Acidicaldus sp</name>
    <dbReference type="NCBI Taxonomy" id="1872105"/>
    <lineage>
        <taxon>Bacteria</taxon>
        <taxon>Pseudomonadati</taxon>
        <taxon>Pseudomonadota</taxon>
        <taxon>Alphaproteobacteria</taxon>
        <taxon>Acetobacterales</taxon>
        <taxon>Acetobacteraceae</taxon>
        <taxon>Acidicaldus</taxon>
    </lineage>
</organism>